<dbReference type="SMART" id="SM00530">
    <property type="entry name" value="HTH_XRE"/>
    <property type="match status" value="1"/>
</dbReference>
<dbReference type="InterPro" id="IPR010982">
    <property type="entry name" value="Lambda_DNA-bd_dom_sf"/>
</dbReference>
<name>A0A4Y3RMU8_9ACTN</name>
<dbReference type="GO" id="GO:0003677">
    <property type="term" value="F:DNA binding"/>
    <property type="evidence" value="ECO:0007669"/>
    <property type="project" value="InterPro"/>
</dbReference>
<gene>
    <name evidence="2" type="ORF">SGA01_27450</name>
</gene>
<dbReference type="InterPro" id="IPR001387">
    <property type="entry name" value="Cro/C1-type_HTH"/>
</dbReference>
<accession>A0A4Y3RMU8</accession>
<keyword evidence="3" id="KW-1185">Reference proteome</keyword>
<dbReference type="PROSITE" id="PS50943">
    <property type="entry name" value="HTH_CROC1"/>
    <property type="match status" value="1"/>
</dbReference>
<feature type="domain" description="HTH cro/C1-type" evidence="1">
    <location>
        <begin position="18"/>
        <end position="74"/>
    </location>
</feature>
<proteinExistence type="predicted"/>
<dbReference type="AlphaFoldDB" id="A0A4Y3RMU8"/>
<dbReference type="Pfam" id="PF19054">
    <property type="entry name" value="DUF5753"/>
    <property type="match status" value="1"/>
</dbReference>
<dbReference type="CDD" id="cd00093">
    <property type="entry name" value="HTH_XRE"/>
    <property type="match status" value="1"/>
</dbReference>
<evidence type="ECO:0000313" key="2">
    <source>
        <dbReference type="EMBL" id="GEB57140.1"/>
    </source>
</evidence>
<organism evidence="2 3">
    <name type="scientific">Streptomyces gardneri</name>
    <dbReference type="NCBI Taxonomy" id="66892"/>
    <lineage>
        <taxon>Bacteria</taxon>
        <taxon>Bacillati</taxon>
        <taxon>Actinomycetota</taxon>
        <taxon>Actinomycetes</taxon>
        <taxon>Kitasatosporales</taxon>
        <taxon>Streptomycetaceae</taxon>
        <taxon>Streptomyces</taxon>
    </lineage>
</organism>
<reference evidence="2 3" key="1">
    <citation type="submission" date="2019-06" db="EMBL/GenBank/DDBJ databases">
        <title>Whole genome shotgun sequence of Streptomyces gardneri NBRC 12865.</title>
        <authorList>
            <person name="Hosoyama A."/>
            <person name="Uohara A."/>
            <person name="Ohji S."/>
            <person name="Ichikawa N."/>
        </authorList>
    </citation>
    <scope>NUCLEOTIDE SEQUENCE [LARGE SCALE GENOMIC DNA]</scope>
    <source>
        <strain evidence="2 3">NBRC 12865</strain>
    </source>
</reference>
<dbReference type="Pfam" id="PF13560">
    <property type="entry name" value="HTH_31"/>
    <property type="match status" value="1"/>
</dbReference>
<comment type="caution">
    <text evidence="2">The sequence shown here is derived from an EMBL/GenBank/DDBJ whole genome shotgun (WGS) entry which is preliminary data.</text>
</comment>
<dbReference type="InterPro" id="IPR043917">
    <property type="entry name" value="DUF5753"/>
</dbReference>
<evidence type="ECO:0000259" key="1">
    <source>
        <dbReference type="PROSITE" id="PS50943"/>
    </source>
</evidence>
<protein>
    <submittedName>
        <fullName evidence="2">Transcriptional regulator</fullName>
    </submittedName>
</protein>
<dbReference type="Proteomes" id="UP000315226">
    <property type="component" value="Unassembled WGS sequence"/>
</dbReference>
<sequence length="287" mass="32673">MAAPTGPTVRRMRLGKELETLRKQRGMTIEQVVDELGISESQYRRVENGTSAFRKHADLTAVLGRLGVTSKDDVEFLLDMHKGSLHRGWWSPFWRTMPSGMAFYVGLEDGAVSIRAWQPHVVFGLLQTEEYARALIAAAKPVDETNTETVERGAELRMQRKQVLTREDPLELRVILGEAALRNIVGSRDIMLKQYDELNRLNELDNVTIQILPSKEPTYRCAYDFTLMDFPDPLPVVAQMDTIDGGSSITDKQTDIWLFSRRFEALRDGALPVKRTPDFLHQLSREI</sequence>
<evidence type="ECO:0000313" key="3">
    <source>
        <dbReference type="Proteomes" id="UP000315226"/>
    </source>
</evidence>
<dbReference type="EMBL" id="BJMN01000015">
    <property type="protein sequence ID" value="GEB57140.1"/>
    <property type="molecule type" value="Genomic_DNA"/>
</dbReference>
<dbReference type="Gene3D" id="1.10.260.40">
    <property type="entry name" value="lambda repressor-like DNA-binding domains"/>
    <property type="match status" value="1"/>
</dbReference>
<dbReference type="SUPFAM" id="SSF47413">
    <property type="entry name" value="lambda repressor-like DNA-binding domains"/>
    <property type="match status" value="1"/>
</dbReference>